<dbReference type="Proteomes" id="UP000288197">
    <property type="component" value="Unassembled WGS sequence"/>
</dbReference>
<proteinExistence type="predicted"/>
<keyword evidence="2" id="KW-1185">Reference proteome</keyword>
<sequence length="99" mass="11778">MAIEITQGHYYTSMTDTLDNTHKLIIEEHDKYLLFSVEFKNEHNTYFDEEDKILIKNILEKGTKQQLAELLNLQFQTEYDSLVELLKVEGERLKNGRRN</sequence>
<dbReference type="AlphaFoldDB" id="A0A369B1J1"/>
<evidence type="ECO:0000313" key="1">
    <source>
        <dbReference type="EMBL" id="RSU05428.1"/>
    </source>
</evidence>
<dbReference type="RefSeq" id="WP_114288942.1">
    <property type="nucleotide sequence ID" value="NZ_NGJX01000001.1"/>
</dbReference>
<organism evidence="1 2">
    <name type="scientific">Vagococcus fluvialis</name>
    <dbReference type="NCBI Taxonomy" id="2738"/>
    <lineage>
        <taxon>Bacteria</taxon>
        <taxon>Bacillati</taxon>
        <taxon>Bacillota</taxon>
        <taxon>Bacilli</taxon>
        <taxon>Lactobacillales</taxon>
        <taxon>Enterococcaceae</taxon>
        <taxon>Vagococcus</taxon>
    </lineage>
</organism>
<dbReference type="EMBL" id="NGJX01000001">
    <property type="protein sequence ID" value="RSU05428.1"/>
    <property type="molecule type" value="Genomic_DNA"/>
</dbReference>
<gene>
    <name evidence="1" type="ORF">CBF32_00065</name>
</gene>
<accession>A0A369B1J1</accession>
<name>A0A369B1J1_9ENTE</name>
<protein>
    <submittedName>
        <fullName evidence="1">Uncharacterized protein</fullName>
    </submittedName>
</protein>
<evidence type="ECO:0000313" key="2">
    <source>
        <dbReference type="Proteomes" id="UP000288197"/>
    </source>
</evidence>
<reference evidence="1 2" key="1">
    <citation type="submission" date="2017-05" db="EMBL/GenBank/DDBJ databases">
        <title>Vagococcus spp. assemblies.</title>
        <authorList>
            <person name="Gulvik C.A."/>
        </authorList>
    </citation>
    <scope>NUCLEOTIDE SEQUENCE [LARGE SCALE GENOMIC DNA]</scope>
    <source>
        <strain evidence="1 2">NCFB 2497</strain>
    </source>
</reference>
<comment type="caution">
    <text evidence="1">The sequence shown here is derived from an EMBL/GenBank/DDBJ whole genome shotgun (WGS) entry which is preliminary data.</text>
</comment>
<dbReference type="GeneID" id="63145697"/>